<organism evidence="1 2">
    <name type="scientific">Gigaspora margarita</name>
    <dbReference type="NCBI Taxonomy" id="4874"/>
    <lineage>
        <taxon>Eukaryota</taxon>
        <taxon>Fungi</taxon>
        <taxon>Fungi incertae sedis</taxon>
        <taxon>Mucoromycota</taxon>
        <taxon>Glomeromycotina</taxon>
        <taxon>Glomeromycetes</taxon>
        <taxon>Diversisporales</taxon>
        <taxon>Gigasporaceae</taxon>
        <taxon>Gigaspora</taxon>
    </lineage>
</organism>
<comment type="caution">
    <text evidence="1">The sequence shown here is derived from an EMBL/GenBank/DDBJ whole genome shotgun (WGS) entry which is preliminary data.</text>
</comment>
<keyword evidence="2" id="KW-1185">Reference proteome</keyword>
<protein>
    <submittedName>
        <fullName evidence="1">29633_t:CDS:1</fullName>
    </submittedName>
</protein>
<dbReference type="EMBL" id="CAJVQB010154294">
    <property type="protein sequence ID" value="CAG8855898.1"/>
    <property type="molecule type" value="Genomic_DNA"/>
</dbReference>
<sequence>ALEEEQVVIRYDAPGKPSILLQNPELLDHIHNSVEYGSADARRRKEAVKVRIINHLRENLEKNYGIYIARTTLNNYLLPRQSNSIAAKAHHYPAWIAVAGVSRDETKDHPDGHYCLASVKGVRQFVHAFPNVSVIISQDDKAKIGLGIPAV</sequence>
<accession>A0ABN7XNF4</accession>
<gene>
    <name evidence="1" type="ORF">GMARGA_LOCUS44719</name>
</gene>
<proteinExistence type="predicted"/>
<reference evidence="1 2" key="1">
    <citation type="submission" date="2021-06" db="EMBL/GenBank/DDBJ databases">
        <authorList>
            <person name="Kallberg Y."/>
            <person name="Tangrot J."/>
            <person name="Rosling A."/>
        </authorList>
    </citation>
    <scope>NUCLEOTIDE SEQUENCE [LARGE SCALE GENOMIC DNA]</scope>
    <source>
        <strain evidence="1 2">120-4 pot B 10/14</strain>
    </source>
</reference>
<evidence type="ECO:0000313" key="1">
    <source>
        <dbReference type="EMBL" id="CAG8855898.1"/>
    </source>
</evidence>
<dbReference type="Proteomes" id="UP000789901">
    <property type="component" value="Unassembled WGS sequence"/>
</dbReference>
<feature type="non-terminal residue" evidence="1">
    <location>
        <position position="1"/>
    </location>
</feature>
<name>A0ABN7XNF4_GIGMA</name>
<evidence type="ECO:0000313" key="2">
    <source>
        <dbReference type="Proteomes" id="UP000789901"/>
    </source>
</evidence>
<feature type="non-terminal residue" evidence="1">
    <location>
        <position position="151"/>
    </location>
</feature>